<evidence type="ECO:0000256" key="3">
    <source>
        <dbReference type="ARBA" id="ARBA00023163"/>
    </source>
</evidence>
<dbReference type="InterPro" id="IPR023772">
    <property type="entry name" value="DNA-bd_HTH_TetR-type_CS"/>
</dbReference>
<organism evidence="6 7">
    <name type="scientific">Actinorhabdospora filicis</name>
    <dbReference type="NCBI Taxonomy" id="1785913"/>
    <lineage>
        <taxon>Bacteria</taxon>
        <taxon>Bacillati</taxon>
        <taxon>Actinomycetota</taxon>
        <taxon>Actinomycetes</taxon>
        <taxon>Micromonosporales</taxon>
        <taxon>Micromonosporaceae</taxon>
        <taxon>Actinorhabdospora</taxon>
    </lineage>
</organism>
<protein>
    <submittedName>
        <fullName evidence="6">TetR family transcriptional regulator</fullName>
    </submittedName>
</protein>
<evidence type="ECO:0000313" key="6">
    <source>
        <dbReference type="EMBL" id="GLZ81574.1"/>
    </source>
</evidence>
<dbReference type="Gene3D" id="1.10.10.60">
    <property type="entry name" value="Homeodomain-like"/>
    <property type="match status" value="1"/>
</dbReference>
<proteinExistence type="predicted"/>
<dbReference type="Proteomes" id="UP001165079">
    <property type="component" value="Unassembled WGS sequence"/>
</dbReference>
<dbReference type="Pfam" id="PF17754">
    <property type="entry name" value="TetR_C_14"/>
    <property type="match status" value="1"/>
</dbReference>
<reference evidence="6" key="1">
    <citation type="submission" date="2023-03" db="EMBL/GenBank/DDBJ databases">
        <title>Actinorhabdospora filicis NBRC 111898.</title>
        <authorList>
            <person name="Ichikawa N."/>
            <person name="Sato H."/>
            <person name="Tonouchi N."/>
        </authorList>
    </citation>
    <scope>NUCLEOTIDE SEQUENCE</scope>
    <source>
        <strain evidence="6">NBRC 111898</strain>
    </source>
</reference>
<dbReference type="GO" id="GO:0003700">
    <property type="term" value="F:DNA-binding transcription factor activity"/>
    <property type="evidence" value="ECO:0007669"/>
    <property type="project" value="TreeGrafter"/>
</dbReference>
<comment type="caution">
    <text evidence="6">The sequence shown here is derived from an EMBL/GenBank/DDBJ whole genome shotgun (WGS) entry which is preliminary data.</text>
</comment>
<keyword evidence="1" id="KW-0805">Transcription regulation</keyword>
<dbReference type="RefSeq" id="WP_285667074.1">
    <property type="nucleotide sequence ID" value="NZ_BSTX01000006.1"/>
</dbReference>
<dbReference type="AlphaFoldDB" id="A0A9W6WCE9"/>
<dbReference type="InterPro" id="IPR041347">
    <property type="entry name" value="MftR_C"/>
</dbReference>
<evidence type="ECO:0000256" key="4">
    <source>
        <dbReference type="PROSITE-ProRule" id="PRU00335"/>
    </source>
</evidence>
<dbReference type="EMBL" id="BSTX01000006">
    <property type="protein sequence ID" value="GLZ81574.1"/>
    <property type="molecule type" value="Genomic_DNA"/>
</dbReference>
<accession>A0A9W6WCE9</accession>
<dbReference type="Pfam" id="PF00440">
    <property type="entry name" value="TetR_N"/>
    <property type="match status" value="1"/>
</dbReference>
<dbReference type="InterPro" id="IPR001647">
    <property type="entry name" value="HTH_TetR"/>
</dbReference>
<dbReference type="PROSITE" id="PS50977">
    <property type="entry name" value="HTH_TETR_2"/>
    <property type="match status" value="1"/>
</dbReference>
<evidence type="ECO:0000313" key="7">
    <source>
        <dbReference type="Proteomes" id="UP001165079"/>
    </source>
</evidence>
<sequence length="199" mass="20776">METPSLTARMRLLVTGELTGAALRLMAADGFDAVTVDQIAATAGVSRRTFFRHFASKEDVVVRLLTDMGGDMAATLAARPESEPPSLALRHAVTAPIAACAGHAGDALPVVRLVLTTPALLARFLERVSAWQDELTAALAARAGLGADDLRPRLAAGTALSAFGTVLHRWVASEGAEDPLALTEAAFTVIGPVLDAVRR</sequence>
<keyword evidence="2 4" id="KW-0238">DNA-binding</keyword>
<dbReference type="PANTHER" id="PTHR30055:SF238">
    <property type="entry name" value="MYCOFACTOCIN BIOSYNTHESIS TRANSCRIPTIONAL REGULATOR MFTR-RELATED"/>
    <property type="match status" value="1"/>
</dbReference>
<dbReference type="SUPFAM" id="SSF46689">
    <property type="entry name" value="Homeodomain-like"/>
    <property type="match status" value="1"/>
</dbReference>
<keyword evidence="3" id="KW-0804">Transcription</keyword>
<dbReference type="PRINTS" id="PR00455">
    <property type="entry name" value="HTHTETR"/>
</dbReference>
<dbReference type="InterPro" id="IPR009057">
    <property type="entry name" value="Homeodomain-like_sf"/>
</dbReference>
<evidence type="ECO:0000256" key="1">
    <source>
        <dbReference type="ARBA" id="ARBA00023015"/>
    </source>
</evidence>
<evidence type="ECO:0000256" key="2">
    <source>
        <dbReference type="ARBA" id="ARBA00023125"/>
    </source>
</evidence>
<feature type="DNA-binding region" description="H-T-H motif" evidence="4">
    <location>
        <begin position="35"/>
        <end position="54"/>
    </location>
</feature>
<dbReference type="GO" id="GO:0000976">
    <property type="term" value="F:transcription cis-regulatory region binding"/>
    <property type="evidence" value="ECO:0007669"/>
    <property type="project" value="TreeGrafter"/>
</dbReference>
<evidence type="ECO:0000259" key="5">
    <source>
        <dbReference type="PROSITE" id="PS50977"/>
    </source>
</evidence>
<keyword evidence="7" id="KW-1185">Reference proteome</keyword>
<dbReference type="PROSITE" id="PS01081">
    <property type="entry name" value="HTH_TETR_1"/>
    <property type="match status" value="1"/>
</dbReference>
<gene>
    <name evidence="6" type="ORF">Afil01_63810</name>
</gene>
<dbReference type="InterPro" id="IPR050109">
    <property type="entry name" value="HTH-type_TetR-like_transc_reg"/>
</dbReference>
<feature type="domain" description="HTH tetR-type" evidence="5">
    <location>
        <begin position="12"/>
        <end position="72"/>
    </location>
</feature>
<dbReference type="PANTHER" id="PTHR30055">
    <property type="entry name" value="HTH-TYPE TRANSCRIPTIONAL REGULATOR RUTR"/>
    <property type="match status" value="1"/>
</dbReference>
<dbReference type="Gene3D" id="1.10.357.10">
    <property type="entry name" value="Tetracycline Repressor, domain 2"/>
    <property type="match status" value="1"/>
</dbReference>
<name>A0A9W6WCE9_9ACTN</name>